<accession>A0A1S9DBZ7</accession>
<feature type="compositionally biased region" description="Polar residues" evidence="1">
    <location>
        <begin position="406"/>
        <end position="419"/>
    </location>
</feature>
<feature type="region of interest" description="Disordered" evidence="1">
    <location>
        <begin position="381"/>
        <end position="473"/>
    </location>
</feature>
<organism evidence="2 3">
    <name type="scientific">Aspergillus oryzae</name>
    <name type="common">Yellow koji mold</name>
    <dbReference type="NCBI Taxonomy" id="5062"/>
    <lineage>
        <taxon>Eukaryota</taxon>
        <taxon>Fungi</taxon>
        <taxon>Dikarya</taxon>
        <taxon>Ascomycota</taxon>
        <taxon>Pezizomycotina</taxon>
        <taxon>Eurotiomycetes</taxon>
        <taxon>Eurotiomycetidae</taxon>
        <taxon>Eurotiales</taxon>
        <taxon>Aspergillaceae</taxon>
        <taxon>Aspergillus</taxon>
        <taxon>Aspergillus subgen. Circumdati</taxon>
    </lineage>
</organism>
<comment type="caution">
    <text evidence="2">The sequence shown here is derived from an EMBL/GenBank/DDBJ whole genome shotgun (WGS) entry which is preliminary data.</text>
</comment>
<feature type="compositionally biased region" description="Polar residues" evidence="1">
    <location>
        <begin position="446"/>
        <end position="456"/>
    </location>
</feature>
<evidence type="ECO:0000256" key="1">
    <source>
        <dbReference type="SAM" id="MobiDB-lite"/>
    </source>
</evidence>
<proteinExistence type="predicted"/>
<reference evidence="2 3" key="1">
    <citation type="submission" date="2016-10" db="EMBL/GenBank/DDBJ databases">
        <title>Genome sequencing of Aspergillus oryzae BCC7051.</title>
        <authorList>
            <person name="Thammarongtham C."/>
            <person name="Vorapreeda T."/>
            <person name="Nookaew I."/>
            <person name="Srisuk T."/>
            <person name="Land M."/>
            <person name="Jeennor S."/>
            <person name="Laoteng K."/>
        </authorList>
    </citation>
    <scope>NUCLEOTIDE SEQUENCE [LARGE SCALE GENOMIC DNA]</scope>
    <source>
        <strain evidence="2 3">BCC7051</strain>
    </source>
</reference>
<dbReference type="AlphaFoldDB" id="A0A1S9DBZ7"/>
<feature type="compositionally biased region" description="Basic residues" evidence="1">
    <location>
        <begin position="280"/>
        <end position="302"/>
    </location>
</feature>
<feature type="region of interest" description="Disordered" evidence="1">
    <location>
        <begin position="543"/>
        <end position="589"/>
    </location>
</feature>
<feature type="compositionally biased region" description="Polar residues" evidence="1">
    <location>
        <begin position="557"/>
        <end position="589"/>
    </location>
</feature>
<evidence type="ECO:0000313" key="3">
    <source>
        <dbReference type="Proteomes" id="UP000190312"/>
    </source>
</evidence>
<dbReference type="EMBL" id="MKZY01000007">
    <property type="protein sequence ID" value="OOO06627.1"/>
    <property type="molecule type" value="Genomic_DNA"/>
</dbReference>
<dbReference type="OrthoDB" id="10397889at2759"/>
<gene>
    <name evidence="2" type="ORF">OAory_01088300</name>
</gene>
<feature type="region of interest" description="Disordered" evidence="1">
    <location>
        <begin position="280"/>
        <end position="347"/>
    </location>
</feature>
<name>A0A1S9DBZ7_ASPOZ</name>
<dbReference type="VEuPathDB" id="FungiDB:AO090102000444"/>
<protein>
    <submittedName>
        <fullName evidence="2">Uncharacterized protein</fullName>
    </submittedName>
</protein>
<feature type="compositionally biased region" description="Polar residues" evidence="1">
    <location>
        <begin position="381"/>
        <end position="399"/>
    </location>
</feature>
<feature type="compositionally biased region" description="Polar residues" evidence="1">
    <location>
        <begin position="306"/>
        <end position="322"/>
    </location>
</feature>
<evidence type="ECO:0000313" key="2">
    <source>
        <dbReference type="EMBL" id="OOO06627.1"/>
    </source>
</evidence>
<dbReference type="Proteomes" id="UP000190312">
    <property type="component" value="Unassembled WGS sequence"/>
</dbReference>
<feature type="compositionally biased region" description="Polar residues" evidence="1">
    <location>
        <begin position="329"/>
        <end position="347"/>
    </location>
</feature>
<sequence>MESPSDITALTEFDKILSNLLQFLEKNKTVPKAKLQSRISILPSTQKTLLISFFSSRNSEENTKSAATIQPKNGNNVESPPQIVITDTLKNTFKEWKNKTETYFEEGSKVSKEYHWGLAIGRLEQRESEVEVNRIKSRFEKLNMFRSAVDHNYHTGNKWYKDGSSLLVEVIQRQYPSVDEKNKIDAKRLEAAIQEGRNYDMWAEFLGDDGYLAALPLDVHESKYSDRRHRLEIKGKCIELLELGIKRIVDDYDLVNLGTIVSKRLQEQLQVDDYFDVKEGRKRTKTSPGKPKNKSHKSKRRRVDTARTTSVNHRSPTANAGANTERLAENTSVHESQHTRANSSENVIEINQRTELNHLSRSTQNWHFLEGSPLRAIASQNQQLSNVHTSPHSRPQNAALSLGQRGANSNNDSSSSTPAVQPEDTECPNFNGQSDGPLEPFHYESRSNFNAGNPGNSVVFLSDPQPTVPDSEDRCEARKTWSTGVPRAAPDTISLQQSSLMNTEGWTSAEYQRNDIPSSTPSNNNTAFHLGSDVHQCQTAESTTFPSMDRDPDHNVSLHSPESQSNTNTDSYPDQSVHISQESTENLNSTAQVTETLLPYLFPQYVPPSPVDTMSPSNHPQFVPPTSIDTTIFSSYPQFAPLDMMMFSNYPQFIPEPPQESEMGNLFNN</sequence>